<keyword evidence="1" id="KW-1133">Transmembrane helix</keyword>
<protein>
    <submittedName>
        <fullName evidence="3">Uncharacterized protein</fullName>
    </submittedName>
</protein>
<proteinExistence type="predicted"/>
<evidence type="ECO:0000313" key="4">
    <source>
        <dbReference type="Proteomes" id="UP000234483"/>
    </source>
</evidence>
<keyword evidence="5" id="KW-1185">Reference proteome</keyword>
<dbReference type="EMBL" id="CP026100">
    <property type="protein sequence ID" value="AYV48479.1"/>
    <property type="molecule type" value="Genomic_DNA"/>
</dbReference>
<dbReference type="AlphaFoldDB" id="A0A2N5CPD2"/>
<dbReference type="KEGG" id="cfh:C1707_20665"/>
<evidence type="ECO:0000256" key="1">
    <source>
        <dbReference type="SAM" id="Phobius"/>
    </source>
</evidence>
<keyword evidence="1" id="KW-0472">Membrane</keyword>
<gene>
    <name evidence="2" type="ORF">C1707_20665</name>
    <name evidence="3" type="ORF">CFHF_20405</name>
</gene>
<evidence type="ECO:0000313" key="2">
    <source>
        <dbReference type="EMBL" id="AYV48479.1"/>
    </source>
</evidence>
<feature type="transmembrane region" description="Helical" evidence="1">
    <location>
        <begin position="56"/>
        <end position="82"/>
    </location>
</feature>
<sequence length="98" mass="10466">MTLKAEIETLPAGDRVLRRGKGLLKILVTLLAIIAFAAWIALGVVLYAGAERDLRLAAAVAAALSTEGLFWSIAALLGVSVLEARKAIWRCITGFFAR</sequence>
<accession>A0A2N5CPD2</accession>
<dbReference type="Proteomes" id="UP000234483">
    <property type="component" value="Unassembled WGS sequence"/>
</dbReference>
<reference evidence="3 4" key="1">
    <citation type="submission" date="2017-12" db="EMBL/GenBank/DDBJ databases">
        <title>The genome sequence of Caulobacter flavus CGMCC1 15093.</title>
        <authorList>
            <person name="Gao J."/>
            <person name="Mao X."/>
            <person name="Sun J."/>
        </authorList>
    </citation>
    <scope>NUCLEOTIDE SEQUENCE [LARGE SCALE GENOMIC DNA]</scope>
    <source>
        <strain evidence="3 4">CGMCC1 15093</strain>
    </source>
</reference>
<dbReference type="EMBL" id="PJRQ01000041">
    <property type="protein sequence ID" value="PLR08805.1"/>
    <property type="molecule type" value="Genomic_DNA"/>
</dbReference>
<evidence type="ECO:0000313" key="5">
    <source>
        <dbReference type="Proteomes" id="UP000281192"/>
    </source>
</evidence>
<organism evidence="3 4">
    <name type="scientific">Caulobacter flavus</name>
    <dbReference type="NCBI Taxonomy" id="1679497"/>
    <lineage>
        <taxon>Bacteria</taxon>
        <taxon>Pseudomonadati</taxon>
        <taxon>Pseudomonadota</taxon>
        <taxon>Alphaproteobacteria</taxon>
        <taxon>Caulobacterales</taxon>
        <taxon>Caulobacteraceae</taxon>
        <taxon>Caulobacter</taxon>
    </lineage>
</organism>
<name>A0A2N5CPD2_9CAUL</name>
<reference evidence="2 5" key="2">
    <citation type="submission" date="2018-01" db="EMBL/GenBank/DDBJ databases">
        <title>Complete genome sequence of Caulobacter flavus RHGG3.</title>
        <authorList>
            <person name="Yang E."/>
        </authorList>
    </citation>
    <scope>NUCLEOTIDE SEQUENCE [LARGE SCALE GENOMIC DNA]</scope>
    <source>
        <strain evidence="2 5">RHGG3</strain>
    </source>
</reference>
<dbReference type="RefSeq" id="WP_101714762.1">
    <property type="nucleotide sequence ID" value="NZ_CP026100.1"/>
</dbReference>
<dbReference type="OrthoDB" id="7211213at2"/>
<dbReference type="Proteomes" id="UP000281192">
    <property type="component" value="Chromosome"/>
</dbReference>
<feature type="transmembrane region" description="Helical" evidence="1">
    <location>
        <begin position="26"/>
        <end position="50"/>
    </location>
</feature>
<evidence type="ECO:0000313" key="3">
    <source>
        <dbReference type="EMBL" id="PLR08805.1"/>
    </source>
</evidence>
<keyword evidence="1" id="KW-0812">Transmembrane</keyword>